<organism evidence="1 2">
    <name type="scientific">Pristionchus fissidentatus</name>
    <dbReference type="NCBI Taxonomy" id="1538716"/>
    <lineage>
        <taxon>Eukaryota</taxon>
        <taxon>Metazoa</taxon>
        <taxon>Ecdysozoa</taxon>
        <taxon>Nematoda</taxon>
        <taxon>Chromadorea</taxon>
        <taxon>Rhabditida</taxon>
        <taxon>Rhabditina</taxon>
        <taxon>Diplogasteromorpha</taxon>
        <taxon>Diplogasteroidea</taxon>
        <taxon>Neodiplogasteridae</taxon>
        <taxon>Pristionchus</taxon>
    </lineage>
</organism>
<dbReference type="EMBL" id="BTSY01000005">
    <property type="protein sequence ID" value="GMT29039.1"/>
    <property type="molecule type" value="Genomic_DNA"/>
</dbReference>
<sequence>SRSITDRPWKRGEIRMVDVEALIKRCAEVLSLRQISSQSAVLLEEPSMEHQLLKTISASFGDFELFSDLQSTERKWDGKIEDVDRSIGSDLERVIPI</sequence>
<reference evidence="1" key="1">
    <citation type="submission" date="2023-10" db="EMBL/GenBank/DDBJ databases">
        <title>Genome assembly of Pristionchus species.</title>
        <authorList>
            <person name="Yoshida K."/>
            <person name="Sommer R.J."/>
        </authorList>
    </citation>
    <scope>NUCLEOTIDE SEQUENCE</scope>
    <source>
        <strain evidence="1">RS5133</strain>
    </source>
</reference>
<gene>
    <name evidence="1" type="ORF">PFISCL1PPCAC_20336</name>
</gene>
<feature type="non-terminal residue" evidence="1">
    <location>
        <position position="1"/>
    </location>
</feature>
<feature type="non-terminal residue" evidence="1">
    <location>
        <position position="97"/>
    </location>
</feature>
<evidence type="ECO:0000313" key="1">
    <source>
        <dbReference type="EMBL" id="GMT29039.1"/>
    </source>
</evidence>
<name>A0AAV5WE95_9BILA</name>
<accession>A0AAV5WE95</accession>
<dbReference type="AlphaFoldDB" id="A0AAV5WE95"/>
<dbReference type="Proteomes" id="UP001432322">
    <property type="component" value="Unassembled WGS sequence"/>
</dbReference>
<protein>
    <submittedName>
        <fullName evidence="1">Uncharacterized protein</fullName>
    </submittedName>
</protein>
<comment type="caution">
    <text evidence="1">The sequence shown here is derived from an EMBL/GenBank/DDBJ whole genome shotgun (WGS) entry which is preliminary data.</text>
</comment>
<evidence type="ECO:0000313" key="2">
    <source>
        <dbReference type="Proteomes" id="UP001432322"/>
    </source>
</evidence>
<proteinExistence type="predicted"/>
<keyword evidence="2" id="KW-1185">Reference proteome</keyword>